<evidence type="ECO:0000256" key="1">
    <source>
        <dbReference type="SAM" id="MobiDB-lite"/>
    </source>
</evidence>
<dbReference type="AlphaFoldDB" id="A0A444JF04"/>
<dbReference type="EMBL" id="MTKS01000099">
    <property type="protein sequence ID" value="RWX51680.1"/>
    <property type="molecule type" value="Genomic_DNA"/>
</dbReference>
<organism evidence="2 3">
    <name type="scientific">Candidatus Electrothrix marina</name>
    <dbReference type="NCBI Taxonomy" id="1859130"/>
    <lineage>
        <taxon>Bacteria</taxon>
        <taxon>Pseudomonadati</taxon>
        <taxon>Thermodesulfobacteriota</taxon>
        <taxon>Desulfobulbia</taxon>
        <taxon>Desulfobulbales</taxon>
        <taxon>Desulfobulbaceae</taxon>
        <taxon>Candidatus Electrothrix</taxon>
    </lineage>
</organism>
<sequence length="85" mass="9651">MDKVLSARVDEAVIRQIGLLARELKTTKKAIIESAVRLYSEQSGLKKKLDVFEQTCGSWNRSESPEETVNQARSAFRGSMERHQL</sequence>
<protein>
    <recommendedName>
        <fullName evidence="4">Ribbon-helix-helix protein, copG family</fullName>
    </recommendedName>
</protein>
<gene>
    <name evidence="2" type="ORF">VU01_10998</name>
</gene>
<name>A0A444JF04_9BACT</name>
<keyword evidence="3" id="KW-1185">Reference proteome</keyword>
<comment type="caution">
    <text evidence="2">The sequence shown here is derived from an EMBL/GenBank/DDBJ whole genome shotgun (WGS) entry which is preliminary data.</text>
</comment>
<evidence type="ECO:0000313" key="3">
    <source>
        <dbReference type="Proteomes" id="UP000288892"/>
    </source>
</evidence>
<reference evidence="2 3" key="1">
    <citation type="submission" date="2017-01" db="EMBL/GenBank/DDBJ databases">
        <title>The cable genome- insights into the physiology and evolution of filamentous bacteria capable of sulfide oxidation via long distance electron transfer.</title>
        <authorList>
            <person name="Schreiber L."/>
            <person name="Bjerg J.T."/>
            <person name="Boggild A."/>
            <person name="Van De Vossenberg J."/>
            <person name="Meysman F."/>
            <person name="Nielsen L.P."/>
            <person name="Schramm A."/>
            <person name="Kjeldsen K.U."/>
        </authorList>
    </citation>
    <scope>NUCLEOTIDE SEQUENCE [LARGE SCALE GENOMIC DNA]</scope>
    <source>
        <strain evidence="2">A5</strain>
    </source>
</reference>
<accession>A0A444JF04</accession>
<evidence type="ECO:0000313" key="2">
    <source>
        <dbReference type="EMBL" id="RWX51680.1"/>
    </source>
</evidence>
<evidence type="ECO:0008006" key="4">
    <source>
        <dbReference type="Google" id="ProtNLM"/>
    </source>
</evidence>
<proteinExistence type="predicted"/>
<feature type="compositionally biased region" description="Polar residues" evidence="1">
    <location>
        <begin position="60"/>
        <end position="73"/>
    </location>
</feature>
<feature type="region of interest" description="Disordered" evidence="1">
    <location>
        <begin position="60"/>
        <end position="85"/>
    </location>
</feature>
<dbReference type="Proteomes" id="UP000288892">
    <property type="component" value="Unassembled WGS sequence"/>
</dbReference>